<comment type="similarity">
    <text evidence="7">Belongs to the amidase family. GatA subfamily.</text>
</comment>
<proteinExistence type="inferred from homology"/>
<accession>A0A6N6VUJ2</accession>
<dbReference type="SUPFAM" id="SSF75304">
    <property type="entry name" value="Amidase signature (AS) enzymes"/>
    <property type="match status" value="1"/>
</dbReference>
<name>A0A6N6VUJ2_9BACT</name>
<feature type="active site" description="Charge relay system" evidence="7">
    <location>
        <position position="89"/>
    </location>
</feature>
<dbReference type="Proteomes" id="UP000437748">
    <property type="component" value="Unassembled WGS sequence"/>
</dbReference>
<evidence type="ECO:0000256" key="4">
    <source>
        <dbReference type="ARBA" id="ARBA00022741"/>
    </source>
</evidence>
<feature type="domain" description="Amidase" evidence="8">
    <location>
        <begin position="38"/>
        <end position="475"/>
    </location>
</feature>
<dbReference type="PANTHER" id="PTHR11895:SF151">
    <property type="entry name" value="GLUTAMYL-TRNA(GLN) AMIDOTRANSFERASE SUBUNIT A"/>
    <property type="match status" value="1"/>
</dbReference>
<comment type="function">
    <text evidence="7">Allows the formation of correctly charged Gln-tRNA(Gln) through the transamidation of misacylated Glu-tRNA(Gln) in organisms which lack glutaminyl-tRNA synthetase. The reaction takes place in the presence of glutamine and ATP through an activated gamma-phospho-Glu-tRNA(Gln).</text>
</comment>
<dbReference type="HAMAP" id="MF_00120">
    <property type="entry name" value="GatA"/>
    <property type="match status" value="1"/>
</dbReference>
<dbReference type="RefSeq" id="WP_153418757.1">
    <property type="nucleotide sequence ID" value="NZ_WFLM01000002.1"/>
</dbReference>
<dbReference type="Gene3D" id="3.90.1300.10">
    <property type="entry name" value="Amidase signature (AS) domain"/>
    <property type="match status" value="1"/>
</dbReference>
<dbReference type="AlphaFoldDB" id="A0A6N6VUJ2"/>
<dbReference type="GO" id="GO:0016740">
    <property type="term" value="F:transferase activity"/>
    <property type="evidence" value="ECO:0007669"/>
    <property type="project" value="UniProtKB-KW"/>
</dbReference>
<keyword evidence="6 7" id="KW-0648">Protein biosynthesis</keyword>
<comment type="caution">
    <text evidence="9">The sequence shown here is derived from an EMBL/GenBank/DDBJ whole genome shotgun (WGS) entry which is preliminary data.</text>
</comment>
<dbReference type="InterPro" id="IPR023631">
    <property type="entry name" value="Amidase_dom"/>
</dbReference>
<evidence type="ECO:0000313" key="10">
    <source>
        <dbReference type="Proteomes" id="UP000437748"/>
    </source>
</evidence>
<dbReference type="InterPro" id="IPR004412">
    <property type="entry name" value="GatA"/>
</dbReference>
<feature type="active site" description="Charge relay system" evidence="7">
    <location>
        <position position="164"/>
    </location>
</feature>
<keyword evidence="10" id="KW-1185">Reference proteome</keyword>
<gene>
    <name evidence="7 9" type="primary">gatA</name>
    <name evidence="9" type="ORF">GCL60_04520</name>
</gene>
<evidence type="ECO:0000256" key="1">
    <source>
        <dbReference type="ARBA" id="ARBA00011123"/>
    </source>
</evidence>
<dbReference type="GO" id="GO:0005524">
    <property type="term" value="F:ATP binding"/>
    <property type="evidence" value="ECO:0007669"/>
    <property type="project" value="UniProtKB-KW"/>
</dbReference>
<dbReference type="PANTHER" id="PTHR11895">
    <property type="entry name" value="TRANSAMIDASE"/>
    <property type="match status" value="1"/>
</dbReference>
<evidence type="ECO:0000313" key="9">
    <source>
        <dbReference type="EMBL" id="KAB8039524.1"/>
    </source>
</evidence>
<keyword evidence="9" id="KW-0808">Transferase</keyword>
<dbReference type="OrthoDB" id="5287888at2"/>
<evidence type="ECO:0000256" key="7">
    <source>
        <dbReference type="HAMAP-Rule" id="MF_00120"/>
    </source>
</evidence>
<dbReference type="EMBL" id="WFLM01000002">
    <property type="protein sequence ID" value="KAB8039524.1"/>
    <property type="molecule type" value="Genomic_DNA"/>
</dbReference>
<organism evidence="9 10">
    <name type="scientific">Silvanigrella paludirubra</name>
    <dbReference type="NCBI Taxonomy" id="2499159"/>
    <lineage>
        <taxon>Bacteria</taxon>
        <taxon>Pseudomonadati</taxon>
        <taxon>Bdellovibrionota</taxon>
        <taxon>Oligoflexia</taxon>
        <taxon>Silvanigrellales</taxon>
        <taxon>Silvanigrellaceae</taxon>
        <taxon>Silvanigrella</taxon>
    </lineage>
</organism>
<dbReference type="InterPro" id="IPR000120">
    <property type="entry name" value="Amidase"/>
</dbReference>
<keyword evidence="4 7" id="KW-0547">Nucleotide-binding</keyword>
<dbReference type="Pfam" id="PF01425">
    <property type="entry name" value="Amidase"/>
    <property type="match status" value="1"/>
</dbReference>
<dbReference type="EC" id="6.3.5.7" evidence="7"/>
<comment type="catalytic activity">
    <reaction evidence="7">
        <text>L-glutamyl-tRNA(Gln) + L-glutamine + ATP + H2O = L-glutaminyl-tRNA(Gln) + L-glutamate + ADP + phosphate + H(+)</text>
        <dbReference type="Rhea" id="RHEA:17521"/>
        <dbReference type="Rhea" id="RHEA-COMP:9681"/>
        <dbReference type="Rhea" id="RHEA-COMP:9684"/>
        <dbReference type="ChEBI" id="CHEBI:15377"/>
        <dbReference type="ChEBI" id="CHEBI:15378"/>
        <dbReference type="ChEBI" id="CHEBI:29985"/>
        <dbReference type="ChEBI" id="CHEBI:30616"/>
        <dbReference type="ChEBI" id="CHEBI:43474"/>
        <dbReference type="ChEBI" id="CHEBI:58359"/>
        <dbReference type="ChEBI" id="CHEBI:78520"/>
        <dbReference type="ChEBI" id="CHEBI:78521"/>
        <dbReference type="ChEBI" id="CHEBI:456216"/>
        <dbReference type="EC" id="6.3.5.7"/>
    </reaction>
</comment>
<evidence type="ECO:0000256" key="3">
    <source>
        <dbReference type="ARBA" id="ARBA00022598"/>
    </source>
</evidence>
<dbReference type="GO" id="GO:0006412">
    <property type="term" value="P:translation"/>
    <property type="evidence" value="ECO:0007669"/>
    <property type="project" value="UniProtKB-UniRule"/>
</dbReference>
<reference evidence="9 10" key="1">
    <citation type="submission" date="2019-10" db="EMBL/GenBank/DDBJ databases">
        <title>New species of Slilvanegrellaceae.</title>
        <authorList>
            <person name="Pitt A."/>
            <person name="Hahn M.W."/>
        </authorList>
    </citation>
    <scope>NUCLEOTIDE SEQUENCE [LARGE SCALE GENOMIC DNA]</scope>
    <source>
        <strain evidence="9 10">SP-Ram-0.45-NSY-1</strain>
    </source>
</reference>
<keyword evidence="5 7" id="KW-0067">ATP-binding</keyword>
<evidence type="ECO:0000256" key="5">
    <source>
        <dbReference type="ARBA" id="ARBA00022840"/>
    </source>
</evidence>
<protein>
    <recommendedName>
        <fullName evidence="2 7">Glutamyl-tRNA(Gln) amidotransferase subunit A</fullName>
        <shortName evidence="7">Glu-ADT subunit A</shortName>
        <ecNumber evidence="7">6.3.5.7</ecNumber>
    </recommendedName>
</protein>
<comment type="subunit">
    <text evidence="1 7">Heterotrimer of A, B and C subunits.</text>
</comment>
<evidence type="ECO:0000256" key="6">
    <source>
        <dbReference type="ARBA" id="ARBA00022917"/>
    </source>
</evidence>
<dbReference type="GO" id="GO:0030956">
    <property type="term" value="C:glutamyl-tRNA(Gln) amidotransferase complex"/>
    <property type="evidence" value="ECO:0007669"/>
    <property type="project" value="InterPro"/>
</dbReference>
<evidence type="ECO:0000256" key="2">
    <source>
        <dbReference type="ARBA" id="ARBA00014428"/>
    </source>
</evidence>
<sequence length="493" mass="53666">MITKNKFASKYTVNQNTHSAFEIVKDFQNGKQSPSEYLNDLFSNIEKLNPELNALTSIQKDYAYEKAKLLEKSSHKMELPLFGVPIIIKENIQKIGFPVECASKILKGYKGQYDATVVSSLENAGAILIGTANMDEFAMGSANEHSCHGVVRNPHNTSRVSGGSSGGSAVACAAGFAPITFGSDTGGSVRQPAGFCGIYGIKPTYGRVSRFGLVAFGSSLDQISPFARNVKDLDTVMSIVAHEDANDSTSLKGSYKSKLGSVTLKGKTVGVLRSILKQGVDDNVMKEFLTLEENLKKQGVKFIDIEIPSLEHTLSVYYLIACAEASTNLSRFDGIRFGHRAQNSEDLFDLYCKTRSEGFGKEVKRRIMLGTFSLSAGFYDAFYGKAQAVRELMSKQFDEVFETVDYIYLPTSPASAFEFGINAFDPIKEYLYDVFTIPANLIGVPGISVPANVPKGSLPVGLQFLAKRGNDAELLAFAEVLEKESLVGTTSLE</sequence>
<dbReference type="GO" id="GO:0050567">
    <property type="term" value="F:glutaminyl-tRNA synthase (glutamine-hydrolyzing) activity"/>
    <property type="evidence" value="ECO:0007669"/>
    <property type="project" value="UniProtKB-UniRule"/>
</dbReference>
<keyword evidence="3 7" id="KW-0436">Ligase</keyword>
<dbReference type="InterPro" id="IPR036928">
    <property type="entry name" value="AS_sf"/>
</dbReference>
<dbReference type="NCBIfam" id="TIGR00132">
    <property type="entry name" value="gatA"/>
    <property type="match status" value="1"/>
</dbReference>
<evidence type="ECO:0000259" key="8">
    <source>
        <dbReference type="Pfam" id="PF01425"/>
    </source>
</evidence>
<feature type="active site" description="Acyl-ester intermediate" evidence="7">
    <location>
        <position position="188"/>
    </location>
</feature>